<evidence type="ECO:0000313" key="2">
    <source>
        <dbReference type="EMBL" id="GAA3713344.1"/>
    </source>
</evidence>
<protein>
    <submittedName>
        <fullName evidence="2">Metallopeptidase TldD-related protein</fullName>
    </submittedName>
</protein>
<sequence>MTEAAGLVEQALTAAKRPTIAYVTERAEANLRWAGSALTTNGEMTSTELTVVATAEVDGGTAVGTVSQQVTDADQVAALVAAAEAAAQASPPSPDAAPLVQPWGAADDFDLAPAGTTIDVLDEVARGLGQAFQEAAGRDQRLYGFAEHIVTTTYLGSTTGLRLRGVQPTGRLELNGKSADGARSAWVGAASRDFTDVDVTALTAELTTRLGWAERRLDLPPGRYETILPPGPVADLMIYAYWSASARDAEEGQNAYATPGGGTRIGSRMSDLPLRLFSDPARPGLESMPFVDFGSGPDGTSFTADAGHPIAAVDWMRDGVWNELIRNRAWGAKTDRPATPPADNLILDGGGEASLEEMVAGTERGLLLTCLWYIREVDPERLLLTGLTRDGVYLIENGQVSGAVNNFRFNESPLELLGRISEVGRTEKVLCREWNDFFNRTEMPPIRVPDFNMSTVSQAS</sequence>
<keyword evidence="3" id="KW-1185">Reference proteome</keyword>
<dbReference type="Gene3D" id="3.30.2290.10">
    <property type="entry name" value="PmbA/TldD superfamily"/>
    <property type="match status" value="1"/>
</dbReference>
<evidence type="ECO:0000259" key="1">
    <source>
        <dbReference type="Pfam" id="PF19289"/>
    </source>
</evidence>
<name>A0ABP7E585_9ACTN</name>
<comment type="caution">
    <text evidence="2">The sequence shown here is derived from an EMBL/GenBank/DDBJ whole genome shotgun (WGS) entry which is preliminary data.</text>
</comment>
<dbReference type="PANTHER" id="PTHR43666">
    <property type="entry name" value="TLDD PROTEIN"/>
    <property type="match status" value="1"/>
</dbReference>
<gene>
    <name evidence="2" type="ORF">GCM10022204_35550</name>
</gene>
<dbReference type="Pfam" id="PF19289">
    <property type="entry name" value="PmbA_TldD_3rd"/>
    <property type="match status" value="1"/>
</dbReference>
<dbReference type="InterPro" id="IPR035068">
    <property type="entry name" value="TldD/PmbA_N"/>
</dbReference>
<dbReference type="Proteomes" id="UP001500051">
    <property type="component" value="Unassembled WGS sequence"/>
</dbReference>
<dbReference type="InterPro" id="IPR036059">
    <property type="entry name" value="TldD/PmbA_sf"/>
</dbReference>
<feature type="domain" description="Metalloprotease TldD/E C-terminal" evidence="1">
    <location>
        <begin position="221"/>
        <end position="454"/>
    </location>
</feature>
<dbReference type="SUPFAM" id="SSF111283">
    <property type="entry name" value="Putative modulator of DNA gyrase, PmbA/TldD"/>
    <property type="match status" value="1"/>
</dbReference>
<dbReference type="EMBL" id="BAAAYX010000014">
    <property type="protein sequence ID" value="GAA3713344.1"/>
    <property type="molecule type" value="Genomic_DNA"/>
</dbReference>
<proteinExistence type="predicted"/>
<evidence type="ECO:0000313" key="3">
    <source>
        <dbReference type="Proteomes" id="UP001500051"/>
    </source>
</evidence>
<dbReference type="InterPro" id="IPR045569">
    <property type="entry name" value="Metalloprtase-TldD/E_C"/>
</dbReference>
<organism evidence="2 3">
    <name type="scientific">Microlunatus aurantiacus</name>
    <dbReference type="NCBI Taxonomy" id="446786"/>
    <lineage>
        <taxon>Bacteria</taxon>
        <taxon>Bacillati</taxon>
        <taxon>Actinomycetota</taxon>
        <taxon>Actinomycetes</taxon>
        <taxon>Propionibacteriales</taxon>
        <taxon>Propionibacteriaceae</taxon>
        <taxon>Microlunatus</taxon>
    </lineage>
</organism>
<dbReference type="PANTHER" id="PTHR43666:SF1">
    <property type="entry name" value="CONSERVED PROTEIN"/>
    <property type="match status" value="1"/>
</dbReference>
<reference evidence="3" key="1">
    <citation type="journal article" date="2019" name="Int. J. Syst. Evol. Microbiol.">
        <title>The Global Catalogue of Microorganisms (GCM) 10K type strain sequencing project: providing services to taxonomists for standard genome sequencing and annotation.</title>
        <authorList>
            <consortium name="The Broad Institute Genomics Platform"/>
            <consortium name="The Broad Institute Genome Sequencing Center for Infectious Disease"/>
            <person name="Wu L."/>
            <person name="Ma J."/>
        </authorList>
    </citation>
    <scope>NUCLEOTIDE SEQUENCE [LARGE SCALE GENOMIC DNA]</scope>
    <source>
        <strain evidence="3">JCM 16548</strain>
    </source>
</reference>
<accession>A0ABP7E585</accession>